<sequence>MLKFSAAQKSFLSFLYLRSVAHSFCGRAVGNSCLQSRKGTSYHLQPIASLASIKYKLLDSCISMFPR</sequence>
<reference evidence="1" key="2">
    <citation type="journal article" date="2015" name="Data Brief">
        <title>Shoot transcriptome of the giant reed, Arundo donax.</title>
        <authorList>
            <person name="Barrero R.A."/>
            <person name="Guerrero F.D."/>
            <person name="Moolhuijzen P."/>
            <person name="Goolsby J.A."/>
            <person name="Tidwell J."/>
            <person name="Bellgard S.E."/>
            <person name="Bellgard M.I."/>
        </authorList>
    </citation>
    <scope>NUCLEOTIDE SEQUENCE</scope>
    <source>
        <tissue evidence="1">Shoot tissue taken approximately 20 cm above the soil surface</tissue>
    </source>
</reference>
<accession>A0A0A9HKV5</accession>
<name>A0A0A9HKV5_ARUDO</name>
<organism evidence="1">
    <name type="scientific">Arundo donax</name>
    <name type="common">Giant reed</name>
    <name type="synonym">Donax arundinaceus</name>
    <dbReference type="NCBI Taxonomy" id="35708"/>
    <lineage>
        <taxon>Eukaryota</taxon>
        <taxon>Viridiplantae</taxon>
        <taxon>Streptophyta</taxon>
        <taxon>Embryophyta</taxon>
        <taxon>Tracheophyta</taxon>
        <taxon>Spermatophyta</taxon>
        <taxon>Magnoliopsida</taxon>
        <taxon>Liliopsida</taxon>
        <taxon>Poales</taxon>
        <taxon>Poaceae</taxon>
        <taxon>PACMAD clade</taxon>
        <taxon>Arundinoideae</taxon>
        <taxon>Arundineae</taxon>
        <taxon>Arundo</taxon>
    </lineage>
</organism>
<protein>
    <submittedName>
        <fullName evidence="1">Uncharacterized protein</fullName>
    </submittedName>
</protein>
<proteinExistence type="predicted"/>
<dbReference type="EMBL" id="GBRH01160509">
    <property type="protein sequence ID" value="JAE37387.1"/>
    <property type="molecule type" value="Transcribed_RNA"/>
</dbReference>
<reference evidence="1" key="1">
    <citation type="submission" date="2014-09" db="EMBL/GenBank/DDBJ databases">
        <authorList>
            <person name="Magalhaes I.L.F."/>
            <person name="Oliveira U."/>
            <person name="Santos F.R."/>
            <person name="Vidigal T.H.D.A."/>
            <person name="Brescovit A.D."/>
            <person name="Santos A.J."/>
        </authorList>
    </citation>
    <scope>NUCLEOTIDE SEQUENCE</scope>
    <source>
        <tissue evidence="1">Shoot tissue taken approximately 20 cm above the soil surface</tissue>
    </source>
</reference>
<dbReference type="AlphaFoldDB" id="A0A0A9HKV5"/>
<evidence type="ECO:0000313" key="1">
    <source>
        <dbReference type="EMBL" id="JAE37387.1"/>
    </source>
</evidence>